<organism evidence="1">
    <name type="scientific">Ixodes ricinus</name>
    <name type="common">Common tick</name>
    <name type="synonym">Acarus ricinus</name>
    <dbReference type="NCBI Taxonomy" id="34613"/>
    <lineage>
        <taxon>Eukaryota</taxon>
        <taxon>Metazoa</taxon>
        <taxon>Ecdysozoa</taxon>
        <taxon>Arthropoda</taxon>
        <taxon>Chelicerata</taxon>
        <taxon>Arachnida</taxon>
        <taxon>Acari</taxon>
        <taxon>Parasitiformes</taxon>
        <taxon>Ixodida</taxon>
        <taxon>Ixodoidea</taxon>
        <taxon>Ixodidae</taxon>
        <taxon>Ixodinae</taxon>
        <taxon>Ixodes</taxon>
    </lineage>
</organism>
<dbReference type="InterPro" id="IPR009511">
    <property type="entry name" value="MAD1/Cdc20-bound-Mad2-bd"/>
</dbReference>
<dbReference type="PANTHER" id="PTHR15681">
    <property type="entry name" value="MAD2L1-BINDING PROTEIN"/>
    <property type="match status" value="1"/>
</dbReference>
<reference evidence="1" key="1">
    <citation type="journal article" date="2018" name="PLoS Negl. Trop. Dis.">
        <title>Sialome diversity of ticks revealed by RNAseq of single tick salivary glands.</title>
        <authorList>
            <person name="Perner J."/>
            <person name="Kropackova S."/>
            <person name="Kopacek P."/>
            <person name="Ribeiro J.M."/>
        </authorList>
    </citation>
    <scope>NUCLEOTIDE SEQUENCE</scope>
    <source>
        <strain evidence="1">Siblings of single egg batch collected in Ceske Budejovice</strain>
        <tissue evidence="1">Salivary glands</tissue>
    </source>
</reference>
<dbReference type="Gene3D" id="3.30.900.20">
    <property type="match status" value="1"/>
</dbReference>
<dbReference type="InterPro" id="IPR053729">
    <property type="entry name" value="MAD2L1BP_domain_sf"/>
</dbReference>
<feature type="non-terminal residue" evidence="1">
    <location>
        <position position="1"/>
    </location>
</feature>
<accession>A0A147BFU6</accession>
<dbReference type="GO" id="GO:0005634">
    <property type="term" value="C:nucleus"/>
    <property type="evidence" value="ECO:0007669"/>
    <property type="project" value="InterPro"/>
</dbReference>
<dbReference type="EMBL" id="GEGO01005737">
    <property type="protein sequence ID" value="JAR89667.1"/>
    <property type="molecule type" value="Transcribed_RNA"/>
</dbReference>
<evidence type="ECO:0000313" key="1">
    <source>
        <dbReference type="EMBL" id="JAR89667.1"/>
    </source>
</evidence>
<sequence>PAHPIRTVKQRRALASIDAMDLIFTSTQQLIQSNKLSQVLLVFGPTVMSPVESYVIRVPERDFACRTCGDTSAFRRCMLQVLETFRAVGQTDGGAATTKLTTFLCLRRRDVEFGLMDVRPSFQVPRKGRLTVLNLSLPFCRHNDAGSVDATCSVDATSSVDAIGDTSTPSCDDPVEMAETLRKRCGDAPGSPGEDQDWVWAQCKPVFTTVLASTFPADAPTCL</sequence>
<proteinExistence type="predicted"/>
<dbReference type="AlphaFoldDB" id="A0A147BFU6"/>
<dbReference type="GO" id="GO:0007096">
    <property type="term" value="P:regulation of exit from mitosis"/>
    <property type="evidence" value="ECO:0007669"/>
    <property type="project" value="InterPro"/>
</dbReference>
<dbReference type="PANTHER" id="PTHR15681:SF1">
    <property type="entry name" value="MAD2L1-BINDING PROTEIN"/>
    <property type="match status" value="1"/>
</dbReference>
<name>A0A147BFU6_IXORI</name>
<protein>
    <submittedName>
        <fullName evidence="1">Uncharacterized protein</fullName>
    </submittedName>
</protein>